<evidence type="ECO:0000256" key="2">
    <source>
        <dbReference type="ARBA" id="ARBA00006171"/>
    </source>
</evidence>
<organism evidence="5 6">
    <name type="scientific">Thermocoleostomius sinensis A174</name>
    <dbReference type="NCBI Taxonomy" id="2016057"/>
    <lineage>
        <taxon>Bacteria</taxon>
        <taxon>Bacillati</taxon>
        <taxon>Cyanobacteriota</taxon>
        <taxon>Cyanophyceae</taxon>
        <taxon>Oculatellales</taxon>
        <taxon>Oculatellaceae</taxon>
        <taxon>Thermocoleostomius</taxon>
    </lineage>
</organism>
<dbReference type="KEGG" id="tsin:OXH18_19415"/>
<evidence type="ECO:0000256" key="4">
    <source>
        <dbReference type="ARBA" id="ARBA00022842"/>
    </source>
</evidence>
<evidence type="ECO:0000256" key="1">
    <source>
        <dbReference type="ARBA" id="ARBA00001946"/>
    </source>
</evidence>
<protein>
    <submittedName>
        <fullName evidence="5">HAD family phosphatase</fullName>
    </submittedName>
</protein>
<accession>A0A9E8ZIV5</accession>
<dbReference type="AlphaFoldDB" id="A0A9E8ZIV5"/>
<keyword evidence="6" id="KW-1185">Reference proteome</keyword>
<dbReference type="Proteomes" id="UP001163152">
    <property type="component" value="Chromosome"/>
</dbReference>
<dbReference type="InterPro" id="IPR051600">
    <property type="entry name" value="Beta-PGM-like"/>
</dbReference>
<dbReference type="GO" id="GO:0046872">
    <property type="term" value="F:metal ion binding"/>
    <property type="evidence" value="ECO:0007669"/>
    <property type="project" value="UniProtKB-KW"/>
</dbReference>
<dbReference type="GO" id="GO:0003824">
    <property type="term" value="F:catalytic activity"/>
    <property type="evidence" value="ECO:0007669"/>
    <property type="project" value="UniProtKB-ARBA"/>
</dbReference>
<gene>
    <name evidence="5" type="ORF">OXH18_19415</name>
</gene>
<dbReference type="PANTHER" id="PTHR46193">
    <property type="entry name" value="6-PHOSPHOGLUCONATE PHOSPHATASE"/>
    <property type="match status" value="1"/>
</dbReference>
<keyword evidence="3" id="KW-0479">Metal-binding</keyword>
<dbReference type="SFLD" id="SFLDG01129">
    <property type="entry name" value="C1.5:_HAD__Beta-PGM__Phosphata"/>
    <property type="match status" value="1"/>
</dbReference>
<comment type="similarity">
    <text evidence="2">Belongs to the HAD-like hydrolase superfamily. CbbY/CbbZ/Gph/YieH family.</text>
</comment>
<dbReference type="NCBIfam" id="TIGR01509">
    <property type="entry name" value="HAD-SF-IA-v3"/>
    <property type="match status" value="1"/>
</dbReference>
<dbReference type="Pfam" id="PF13419">
    <property type="entry name" value="HAD_2"/>
    <property type="match status" value="1"/>
</dbReference>
<evidence type="ECO:0000313" key="5">
    <source>
        <dbReference type="EMBL" id="WAL59321.1"/>
    </source>
</evidence>
<evidence type="ECO:0000313" key="6">
    <source>
        <dbReference type="Proteomes" id="UP001163152"/>
    </source>
</evidence>
<dbReference type="Gene3D" id="1.10.150.240">
    <property type="entry name" value="Putative phosphatase, domain 2"/>
    <property type="match status" value="1"/>
</dbReference>
<dbReference type="EMBL" id="CP113797">
    <property type="protein sequence ID" value="WAL59321.1"/>
    <property type="molecule type" value="Genomic_DNA"/>
</dbReference>
<reference evidence="5" key="1">
    <citation type="submission" date="2022-12" db="EMBL/GenBank/DDBJ databases">
        <title>Polyphasic identification of a Novel Hot-Spring Cyanobacterium Ocullathermofonsia sinensis gen nov. sp. nov. and Genomic Insights on its Adaptations to the Thermal Habitat.</title>
        <authorList>
            <person name="Daroch M."/>
            <person name="Tang J."/>
            <person name="Jiang Y."/>
        </authorList>
    </citation>
    <scope>NUCLEOTIDE SEQUENCE</scope>
    <source>
        <strain evidence="5">PKUAC-SCTA174</strain>
    </source>
</reference>
<keyword evidence="4" id="KW-0460">Magnesium</keyword>
<dbReference type="InterPro" id="IPR036412">
    <property type="entry name" value="HAD-like_sf"/>
</dbReference>
<dbReference type="PANTHER" id="PTHR46193:SF21">
    <property type="entry name" value="SLL1138 PROTEIN"/>
    <property type="match status" value="1"/>
</dbReference>
<comment type="cofactor">
    <cofactor evidence="1">
        <name>Mg(2+)</name>
        <dbReference type="ChEBI" id="CHEBI:18420"/>
    </cofactor>
</comment>
<dbReference type="Gene3D" id="3.40.50.1000">
    <property type="entry name" value="HAD superfamily/HAD-like"/>
    <property type="match status" value="1"/>
</dbReference>
<dbReference type="InterPro" id="IPR041492">
    <property type="entry name" value="HAD_2"/>
</dbReference>
<sequence>MSLKAVLFDFNGVIINDEALHEKLIEQLLVEENLRIKPGEYREVCLGRSDRACLTDLLTRRGRVVTDTYLTNLIERKSRAYQQELATLETLPSYPGLTELMTQLQAAHIVMGVVSGAVRSEVEYVLAHLNLREFFTVIVAGDDIQGSKPDPEGYLLAVTQLRQHSPASQLQPCECLAIEDTLRGITAAKQAGMQVVGVANTYPFHMMQRYANWAVDYLSDLELDRIQAVFAEEQNVRMKPVEGS</sequence>
<dbReference type="InterPro" id="IPR023198">
    <property type="entry name" value="PGP-like_dom2"/>
</dbReference>
<dbReference type="InterPro" id="IPR006439">
    <property type="entry name" value="HAD-SF_hydro_IA"/>
</dbReference>
<dbReference type="InterPro" id="IPR023214">
    <property type="entry name" value="HAD_sf"/>
</dbReference>
<dbReference type="SUPFAM" id="SSF56784">
    <property type="entry name" value="HAD-like"/>
    <property type="match status" value="1"/>
</dbReference>
<evidence type="ECO:0000256" key="3">
    <source>
        <dbReference type="ARBA" id="ARBA00022723"/>
    </source>
</evidence>
<dbReference type="SFLD" id="SFLDS00003">
    <property type="entry name" value="Haloacid_Dehalogenase"/>
    <property type="match status" value="1"/>
</dbReference>
<proteinExistence type="inferred from homology"/>
<dbReference type="RefSeq" id="WP_268609117.1">
    <property type="nucleotide sequence ID" value="NZ_CP113797.1"/>
</dbReference>
<name>A0A9E8ZIV5_9CYAN</name>